<accession>A0A166VL65</accession>
<dbReference type="SUPFAM" id="SSF53335">
    <property type="entry name" value="S-adenosyl-L-methionine-dependent methyltransferases"/>
    <property type="match status" value="1"/>
</dbReference>
<evidence type="ECO:0000259" key="1">
    <source>
        <dbReference type="Pfam" id="PF05050"/>
    </source>
</evidence>
<dbReference type="InterPro" id="IPR006342">
    <property type="entry name" value="FkbM_mtfrase"/>
</dbReference>
<dbReference type="Pfam" id="PF05050">
    <property type="entry name" value="Methyltransf_21"/>
    <property type="match status" value="1"/>
</dbReference>
<name>A0A166VL65_9GAMM</name>
<dbReference type="RefSeq" id="WP_063356956.1">
    <property type="nucleotide sequence ID" value="NZ_AQHB01000016.1"/>
</dbReference>
<evidence type="ECO:0000313" key="3">
    <source>
        <dbReference type="Proteomes" id="UP000076643"/>
    </source>
</evidence>
<evidence type="ECO:0000313" key="2">
    <source>
        <dbReference type="EMBL" id="KZN32990.1"/>
    </source>
</evidence>
<organism evidence="2 3">
    <name type="scientific">Pseudoalteromonas luteoviolacea DSM 6061</name>
    <dbReference type="NCBI Taxonomy" id="1365250"/>
    <lineage>
        <taxon>Bacteria</taxon>
        <taxon>Pseudomonadati</taxon>
        <taxon>Pseudomonadota</taxon>
        <taxon>Gammaproteobacteria</taxon>
        <taxon>Alteromonadales</taxon>
        <taxon>Pseudoalteromonadaceae</taxon>
        <taxon>Pseudoalteromonas</taxon>
    </lineage>
</organism>
<reference evidence="2 3" key="1">
    <citation type="submission" date="2013-07" db="EMBL/GenBank/DDBJ databases">
        <title>Comparative Genomic and Metabolomic Analysis of Twelve Strains of Pseudoalteromonas luteoviolacea.</title>
        <authorList>
            <person name="Vynne N.G."/>
            <person name="Mansson M."/>
            <person name="Gram L."/>
        </authorList>
    </citation>
    <scope>NUCLEOTIDE SEQUENCE [LARGE SCALE GENOMIC DNA]</scope>
    <source>
        <strain evidence="2 3">DSM 6061</strain>
    </source>
</reference>
<dbReference type="PATRIC" id="fig|1365250.3.peg.4019"/>
<dbReference type="InterPro" id="IPR029063">
    <property type="entry name" value="SAM-dependent_MTases_sf"/>
</dbReference>
<keyword evidence="3" id="KW-1185">Reference proteome</keyword>
<dbReference type="Proteomes" id="UP000076643">
    <property type="component" value="Unassembled WGS sequence"/>
</dbReference>
<gene>
    <name evidence="2" type="ORF">N475_20940</name>
</gene>
<sequence>MNELTKNYQKIIKYIESNEQFSVFGAGTCGLKAIELLQQKNKTVVAIFDNDPAKHGKQFHGIQVLAPTKENLASNPIAIASTWHFEIAAQLKEMGVDNFIDLSHIATARQPLTADRADNLQWLYERVSDQDSRDVLDNLSAYISNREKLFPCSSYPQYLHPKITSANTVLDGGAFDCISTIEMLEHFGPDTRFYAFEPEKDNLTLCYNSLNTDHLRQQISIVEKGLWSKEEVLKFNSSAVQAAAGCNISESGDIEIPVTSVDTFLSENNVSPDFLKMDIEGAEIEALHGAKSFIQTHKPTLAICLYHHFDDFWIIPKMIDEMYDGYDMYIGHHSDEWFETVLYCIPA</sequence>
<comment type="caution">
    <text evidence="2">The sequence shown here is derived from an EMBL/GenBank/DDBJ whole genome shotgun (WGS) entry which is preliminary data.</text>
</comment>
<protein>
    <recommendedName>
        <fullName evidence="1">Methyltransferase FkbM domain-containing protein</fullName>
    </recommendedName>
</protein>
<dbReference type="NCBIfam" id="TIGR01444">
    <property type="entry name" value="fkbM_fam"/>
    <property type="match status" value="1"/>
</dbReference>
<dbReference type="Gene3D" id="3.40.50.720">
    <property type="entry name" value="NAD(P)-binding Rossmann-like Domain"/>
    <property type="match status" value="1"/>
</dbReference>
<dbReference type="EMBL" id="AUYB01000126">
    <property type="protein sequence ID" value="KZN32990.1"/>
    <property type="molecule type" value="Genomic_DNA"/>
</dbReference>
<dbReference type="Gene3D" id="3.40.50.150">
    <property type="entry name" value="Vaccinia Virus protein VP39"/>
    <property type="match status" value="1"/>
</dbReference>
<proteinExistence type="predicted"/>
<dbReference type="InterPro" id="IPR052514">
    <property type="entry name" value="SAM-dependent_MTase"/>
</dbReference>
<feature type="domain" description="Methyltransferase FkbM" evidence="1">
    <location>
        <begin position="188"/>
        <end position="313"/>
    </location>
</feature>
<dbReference type="PANTHER" id="PTHR34203:SF15">
    <property type="entry name" value="SLL1173 PROTEIN"/>
    <property type="match status" value="1"/>
</dbReference>
<dbReference type="AlphaFoldDB" id="A0A166VL65"/>
<dbReference type="PANTHER" id="PTHR34203">
    <property type="entry name" value="METHYLTRANSFERASE, FKBM FAMILY PROTEIN"/>
    <property type="match status" value="1"/>
</dbReference>